<dbReference type="GO" id="GO:0051903">
    <property type="term" value="F:S-(hydroxymethyl)glutathione dehydrogenase [NAD(P)+] activity"/>
    <property type="evidence" value="ECO:0007669"/>
    <property type="project" value="TreeGrafter"/>
</dbReference>
<evidence type="ECO:0000313" key="10">
    <source>
        <dbReference type="Proteomes" id="UP000638848"/>
    </source>
</evidence>
<dbReference type="InterPro" id="IPR013154">
    <property type="entry name" value="ADH-like_N"/>
</dbReference>
<dbReference type="SUPFAM" id="SSF51735">
    <property type="entry name" value="NAD(P)-binding Rossmann-fold domains"/>
    <property type="match status" value="1"/>
</dbReference>
<keyword evidence="4 7" id="KW-0862">Zinc</keyword>
<evidence type="ECO:0000256" key="3">
    <source>
        <dbReference type="ARBA" id="ARBA00022723"/>
    </source>
</evidence>
<feature type="domain" description="Enoyl reductase (ER)" evidence="8">
    <location>
        <begin position="15"/>
        <end position="363"/>
    </location>
</feature>
<dbReference type="Gene3D" id="3.90.180.10">
    <property type="entry name" value="Medium-chain alcohol dehydrogenases, catalytic domain"/>
    <property type="match status" value="1"/>
</dbReference>
<gene>
    <name evidence="9" type="ORF">GCM10011374_24290</name>
</gene>
<evidence type="ECO:0000256" key="7">
    <source>
        <dbReference type="RuleBase" id="RU361277"/>
    </source>
</evidence>
<dbReference type="GO" id="GO:0005829">
    <property type="term" value="C:cytosol"/>
    <property type="evidence" value="ECO:0007669"/>
    <property type="project" value="TreeGrafter"/>
</dbReference>
<evidence type="ECO:0000259" key="8">
    <source>
        <dbReference type="SMART" id="SM00829"/>
    </source>
</evidence>
<dbReference type="SUPFAM" id="SSF50129">
    <property type="entry name" value="GroES-like"/>
    <property type="match status" value="1"/>
</dbReference>
<evidence type="ECO:0000256" key="1">
    <source>
        <dbReference type="ARBA" id="ARBA00001947"/>
    </source>
</evidence>
<reference evidence="9" key="1">
    <citation type="journal article" date="2014" name="Int. J. Syst. Evol. Microbiol.">
        <title>Complete genome sequence of Corynebacterium casei LMG S-19264T (=DSM 44701T), isolated from a smear-ripened cheese.</title>
        <authorList>
            <consortium name="US DOE Joint Genome Institute (JGI-PGF)"/>
            <person name="Walter F."/>
            <person name="Albersmeier A."/>
            <person name="Kalinowski J."/>
            <person name="Ruckert C."/>
        </authorList>
    </citation>
    <scope>NUCLEOTIDE SEQUENCE</scope>
    <source>
        <strain evidence="9">CGMCC 1.12187</strain>
    </source>
</reference>
<evidence type="ECO:0000256" key="4">
    <source>
        <dbReference type="ARBA" id="ARBA00022833"/>
    </source>
</evidence>
<keyword evidence="6" id="KW-0520">NAD</keyword>
<comment type="cofactor">
    <cofactor evidence="1 7">
        <name>Zn(2+)</name>
        <dbReference type="ChEBI" id="CHEBI:29105"/>
    </cofactor>
</comment>
<dbReference type="EMBL" id="BMEQ01000012">
    <property type="protein sequence ID" value="GGG60576.1"/>
    <property type="molecule type" value="Genomic_DNA"/>
</dbReference>
<evidence type="ECO:0000313" key="9">
    <source>
        <dbReference type="EMBL" id="GGG60576.1"/>
    </source>
</evidence>
<evidence type="ECO:0000256" key="2">
    <source>
        <dbReference type="ARBA" id="ARBA00008072"/>
    </source>
</evidence>
<evidence type="ECO:0000256" key="5">
    <source>
        <dbReference type="ARBA" id="ARBA00023002"/>
    </source>
</evidence>
<dbReference type="PANTHER" id="PTHR43880:SF12">
    <property type="entry name" value="ALCOHOL DEHYDROGENASE CLASS-3"/>
    <property type="match status" value="1"/>
</dbReference>
<dbReference type="Gene3D" id="3.40.50.720">
    <property type="entry name" value="NAD(P)-binding Rossmann-like Domain"/>
    <property type="match status" value="1"/>
</dbReference>
<dbReference type="Proteomes" id="UP000638848">
    <property type="component" value="Unassembled WGS sequence"/>
</dbReference>
<dbReference type="PROSITE" id="PS00059">
    <property type="entry name" value="ADH_ZINC"/>
    <property type="match status" value="1"/>
</dbReference>
<dbReference type="RefSeq" id="WP_188537575.1">
    <property type="nucleotide sequence ID" value="NZ_BMEQ01000012.1"/>
</dbReference>
<comment type="similarity">
    <text evidence="2 7">Belongs to the zinc-containing alcohol dehydrogenase family.</text>
</comment>
<keyword evidence="3 7" id="KW-0479">Metal-binding</keyword>
<dbReference type="CDD" id="cd08278">
    <property type="entry name" value="benzyl_alcohol_DH"/>
    <property type="match status" value="1"/>
</dbReference>
<keyword evidence="10" id="KW-1185">Reference proteome</keyword>
<dbReference type="InterPro" id="IPR036291">
    <property type="entry name" value="NAD(P)-bd_dom_sf"/>
</dbReference>
<dbReference type="AlphaFoldDB" id="A0A917GXY3"/>
<dbReference type="FunFam" id="3.40.50.720:FF:000003">
    <property type="entry name" value="S-(hydroxymethyl)glutathione dehydrogenase"/>
    <property type="match status" value="1"/>
</dbReference>
<dbReference type="PANTHER" id="PTHR43880">
    <property type="entry name" value="ALCOHOL DEHYDROGENASE"/>
    <property type="match status" value="1"/>
</dbReference>
<evidence type="ECO:0000256" key="6">
    <source>
        <dbReference type="ARBA" id="ARBA00023027"/>
    </source>
</evidence>
<dbReference type="SMART" id="SM00829">
    <property type="entry name" value="PKS_ER"/>
    <property type="match status" value="1"/>
</dbReference>
<organism evidence="9 10">
    <name type="scientific">Kocuria dechangensis</name>
    <dbReference type="NCBI Taxonomy" id="1176249"/>
    <lineage>
        <taxon>Bacteria</taxon>
        <taxon>Bacillati</taxon>
        <taxon>Actinomycetota</taxon>
        <taxon>Actinomycetes</taxon>
        <taxon>Micrococcales</taxon>
        <taxon>Micrococcaceae</taxon>
        <taxon>Kocuria</taxon>
    </lineage>
</organism>
<dbReference type="Pfam" id="PF08240">
    <property type="entry name" value="ADH_N"/>
    <property type="match status" value="1"/>
</dbReference>
<dbReference type="Pfam" id="PF00107">
    <property type="entry name" value="ADH_zinc_N"/>
    <property type="match status" value="1"/>
</dbReference>
<dbReference type="InterPro" id="IPR002328">
    <property type="entry name" value="ADH_Zn_CS"/>
</dbReference>
<accession>A0A917GXY3</accession>
<dbReference type="GO" id="GO:0046294">
    <property type="term" value="P:formaldehyde catabolic process"/>
    <property type="evidence" value="ECO:0007669"/>
    <property type="project" value="TreeGrafter"/>
</dbReference>
<proteinExistence type="inferred from homology"/>
<dbReference type="InterPro" id="IPR013149">
    <property type="entry name" value="ADH-like_C"/>
</dbReference>
<protein>
    <submittedName>
        <fullName evidence="9">Aryl-alcohol dehydrogenase</fullName>
    </submittedName>
</protein>
<dbReference type="InterPro" id="IPR011032">
    <property type="entry name" value="GroES-like_sf"/>
</dbReference>
<sequence length="366" mass="38385">MRITAAVVREAEQPFLLEEVHLEDPRTDEVLVEIHASGMCHTDIGVRNQWMPIPLPLVLGHEGAGVVKAVGEGVTKVKPGDKVVLTFASCGTCLLCQRGQPSYCLEFVQRNTSGARPDGTNALSTEGELNGAFFSQSSFATHAIATERNVVKVDDDVDLAIVGPLGCGIQTGAGTVMNRLRPPAGSSLVVFGVGAVGLSAVMAAKVVGCSTIIAVDRVAERLELAAELGATHTIDAAATADVVAEIQRITGLGADFAVDTTAVTGVVRQAVSSLAPTGTCAILGFGPAGTDVAVDMIELLMTGRTIVGVTEGDARPDEFIPVLIDLHRRGLFPFDRLVNSYDFKDINRAADDAESGRSIKPVLQMR</sequence>
<name>A0A917GXY3_9MICC</name>
<comment type="caution">
    <text evidence="9">The sequence shown here is derived from an EMBL/GenBank/DDBJ whole genome shotgun (WGS) entry which is preliminary data.</text>
</comment>
<dbReference type="GO" id="GO:0008270">
    <property type="term" value="F:zinc ion binding"/>
    <property type="evidence" value="ECO:0007669"/>
    <property type="project" value="InterPro"/>
</dbReference>
<dbReference type="InterPro" id="IPR020843">
    <property type="entry name" value="ER"/>
</dbReference>
<keyword evidence="5" id="KW-0560">Oxidoreductase</keyword>
<reference evidence="9" key="2">
    <citation type="submission" date="2020-09" db="EMBL/GenBank/DDBJ databases">
        <authorList>
            <person name="Sun Q."/>
            <person name="Zhou Y."/>
        </authorList>
    </citation>
    <scope>NUCLEOTIDE SEQUENCE</scope>
    <source>
        <strain evidence="9">CGMCC 1.12187</strain>
    </source>
</reference>